<dbReference type="AlphaFoldDB" id="A0A397SRP2"/>
<accession>A0A397SRP2</accession>
<dbReference type="EMBL" id="QKYT01000432">
    <property type="protein sequence ID" value="RIA85344.1"/>
    <property type="molecule type" value="Genomic_DNA"/>
</dbReference>
<sequence>MTLHWKDDPKSLKQICLVDVDIELNPGWTIINISSQHTQMDVRANKRGTIKASEEGEEDSEEKEYLGGPIRIKITSDESDDFISSFFKLPGYVPIDVQVYLKKHFPHSKVKKEGLLNSSYKSAVLTVRLTCYMIKCEKSIQREVASIVYISLFNTHYCANGMKVCNFLDAYAVKQDIVISTRVSENIEKGKYPDAYVFPPKKGIKTRRPVTELDFASLYPSIIMTYNLSPEKFIFDPKDVDIVQNNGNNLHKIKFSFNKIIIQAWLELKACLTPLEKKKRCLEKMISLAKERGKRILESLFSEYSSEVKNSKSSIFLHKLACETTTAGKYNLNLVAEFVTKKGFGIKYGDTDSLYLTCPDRYYEKCDEAFARKELSKEVYWAEMVNITIAEKTFHERDRYCKARKIPASQIHWKENTLKKAQNKKWDFNEFIVMGTWKPKKKNLYNNCFMKYMRERNERIPDPGERFSYIIVKGPLLYNKKSRKEPHRVGDYMEYTNIAKEENMKIDINYYLGTTVAMCACFINEDDRYQPLPSHKITQLKNSDEKEKQINIYFQKEAKKCLEKYIKSLQ</sequence>
<feature type="domain" description="DNA-directed DNA polymerase family B multifunctional" evidence="7">
    <location>
        <begin position="164"/>
        <end position="246"/>
    </location>
</feature>
<dbReference type="OrthoDB" id="2411376at2759"/>
<comment type="caution">
    <text evidence="8">The sequence shown here is derived from an EMBL/GenBank/DDBJ whole genome shotgun (WGS) entry which is preliminary data.</text>
</comment>
<evidence type="ECO:0000256" key="4">
    <source>
        <dbReference type="ARBA" id="ARBA00022932"/>
    </source>
</evidence>
<dbReference type="EC" id="2.7.7.7" evidence="1"/>
<dbReference type="Proteomes" id="UP000265703">
    <property type="component" value="Unassembled WGS sequence"/>
</dbReference>
<evidence type="ECO:0000256" key="5">
    <source>
        <dbReference type="ARBA" id="ARBA00023125"/>
    </source>
</evidence>
<evidence type="ECO:0000313" key="9">
    <source>
        <dbReference type="Proteomes" id="UP000265703"/>
    </source>
</evidence>
<keyword evidence="4" id="KW-0239">DNA-directed DNA polymerase</keyword>
<evidence type="ECO:0000313" key="8">
    <source>
        <dbReference type="EMBL" id="RIA85344.1"/>
    </source>
</evidence>
<dbReference type="PANTHER" id="PTHR10322:SF23">
    <property type="entry name" value="DNA POLYMERASE DELTA CATALYTIC SUBUNIT"/>
    <property type="match status" value="1"/>
</dbReference>
<dbReference type="GO" id="GO:0003887">
    <property type="term" value="F:DNA-directed DNA polymerase activity"/>
    <property type="evidence" value="ECO:0007669"/>
    <property type="project" value="UniProtKB-KW"/>
</dbReference>
<keyword evidence="9" id="KW-1185">Reference proteome</keyword>
<dbReference type="Gene3D" id="3.90.1600.10">
    <property type="entry name" value="Palm domain of DNA polymerase"/>
    <property type="match status" value="1"/>
</dbReference>
<dbReference type="PANTHER" id="PTHR10322">
    <property type="entry name" value="DNA POLYMERASE CATALYTIC SUBUNIT"/>
    <property type="match status" value="1"/>
</dbReference>
<evidence type="ECO:0000256" key="6">
    <source>
        <dbReference type="ARBA" id="ARBA00049244"/>
    </source>
</evidence>
<keyword evidence="2" id="KW-0808">Transferase</keyword>
<dbReference type="InterPro" id="IPR043502">
    <property type="entry name" value="DNA/RNA_pol_sf"/>
</dbReference>
<gene>
    <name evidence="8" type="ORF">C1645_830949</name>
</gene>
<dbReference type="InterPro" id="IPR006134">
    <property type="entry name" value="DNA-dir_DNA_pol_B_multi_dom"/>
</dbReference>
<dbReference type="STRING" id="658196.A0A397SRP2"/>
<dbReference type="GO" id="GO:0003677">
    <property type="term" value="F:DNA binding"/>
    <property type="evidence" value="ECO:0007669"/>
    <property type="project" value="UniProtKB-KW"/>
</dbReference>
<keyword evidence="3" id="KW-0548">Nucleotidyltransferase</keyword>
<evidence type="ECO:0000259" key="7">
    <source>
        <dbReference type="Pfam" id="PF00136"/>
    </source>
</evidence>
<keyword evidence="5" id="KW-0238">DNA-binding</keyword>
<comment type="catalytic activity">
    <reaction evidence="6">
        <text>DNA(n) + a 2'-deoxyribonucleoside 5'-triphosphate = DNA(n+1) + diphosphate</text>
        <dbReference type="Rhea" id="RHEA:22508"/>
        <dbReference type="Rhea" id="RHEA-COMP:17339"/>
        <dbReference type="Rhea" id="RHEA-COMP:17340"/>
        <dbReference type="ChEBI" id="CHEBI:33019"/>
        <dbReference type="ChEBI" id="CHEBI:61560"/>
        <dbReference type="ChEBI" id="CHEBI:173112"/>
        <dbReference type="EC" id="2.7.7.7"/>
    </reaction>
</comment>
<dbReference type="Pfam" id="PF00136">
    <property type="entry name" value="DNA_pol_B"/>
    <property type="match status" value="1"/>
</dbReference>
<evidence type="ECO:0000256" key="2">
    <source>
        <dbReference type="ARBA" id="ARBA00022679"/>
    </source>
</evidence>
<protein>
    <recommendedName>
        <fullName evidence="1">DNA-directed DNA polymerase</fullName>
        <ecNumber evidence="1">2.7.7.7</ecNumber>
    </recommendedName>
</protein>
<name>A0A397SRP2_9GLOM</name>
<proteinExistence type="predicted"/>
<reference evidence="8 9" key="1">
    <citation type="submission" date="2018-06" db="EMBL/GenBank/DDBJ databases">
        <title>Comparative genomics reveals the genomic features of Rhizophagus irregularis, R. cerebriforme, R. diaphanum and Gigaspora rosea, and their symbiotic lifestyle signature.</title>
        <authorList>
            <person name="Morin E."/>
            <person name="San Clemente H."/>
            <person name="Chen E.C.H."/>
            <person name="De La Providencia I."/>
            <person name="Hainaut M."/>
            <person name="Kuo A."/>
            <person name="Kohler A."/>
            <person name="Murat C."/>
            <person name="Tang N."/>
            <person name="Roy S."/>
            <person name="Loubradou J."/>
            <person name="Henrissat B."/>
            <person name="Grigoriev I.V."/>
            <person name="Corradi N."/>
            <person name="Roux C."/>
            <person name="Martin F.M."/>
        </authorList>
    </citation>
    <scope>NUCLEOTIDE SEQUENCE [LARGE SCALE GENOMIC DNA]</scope>
    <source>
        <strain evidence="8 9">DAOM 227022</strain>
    </source>
</reference>
<organism evidence="8 9">
    <name type="scientific">Glomus cerebriforme</name>
    <dbReference type="NCBI Taxonomy" id="658196"/>
    <lineage>
        <taxon>Eukaryota</taxon>
        <taxon>Fungi</taxon>
        <taxon>Fungi incertae sedis</taxon>
        <taxon>Mucoromycota</taxon>
        <taxon>Glomeromycotina</taxon>
        <taxon>Glomeromycetes</taxon>
        <taxon>Glomerales</taxon>
        <taxon>Glomeraceae</taxon>
        <taxon>Glomus</taxon>
    </lineage>
</organism>
<dbReference type="InterPro" id="IPR050240">
    <property type="entry name" value="DNA_pol_type-B"/>
</dbReference>
<dbReference type="InterPro" id="IPR017964">
    <property type="entry name" value="DNA-dir_DNA_pol_B_CS"/>
</dbReference>
<evidence type="ECO:0000256" key="1">
    <source>
        <dbReference type="ARBA" id="ARBA00012417"/>
    </source>
</evidence>
<dbReference type="SUPFAM" id="SSF56672">
    <property type="entry name" value="DNA/RNA polymerases"/>
    <property type="match status" value="1"/>
</dbReference>
<dbReference type="GO" id="GO:0000166">
    <property type="term" value="F:nucleotide binding"/>
    <property type="evidence" value="ECO:0007669"/>
    <property type="project" value="InterPro"/>
</dbReference>
<evidence type="ECO:0000256" key="3">
    <source>
        <dbReference type="ARBA" id="ARBA00022695"/>
    </source>
</evidence>
<dbReference type="InterPro" id="IPR023211">
    <property type="entry name" value="DNA_pol_palm_dom_sf"/>
</dbReference>
<dbReference type="GO" id="GO:0006261">
    <property type="term" value="P:DNA-templated DNA replication"/>
    <property type="evidence" value="ECO:0007669"/>
    <property type="project" value="TreeGrafter"/>
</dbReference>
<dbReference type="PROSITE" id="PS00116">
    <property type="entry name" value="DNA_POLYMERASE_B"/>
    <property type="match status" value="1"/>
</dbReference>